<accession>A0ABW0TS73</accession>
<dbReference type="Proteomes" id="UP001596109">
    <property type="component" value="Unassembled WGS sequence"/>
</dbReference>
<sequence>MSGIPDNLVGLHKHVKQFREKNDETLFEELELFIEEEKVRRKLVLERPGELFFFYKEDYIVVTEELSKIPLTAEEFTGSSSLLRQLNEDQIDMVGQLTKELVILRSMRMWGSYLSC</sequence>
<gene>
    <name evidence="1" type="ORF">ACFPRA_20510</name>
</gene>
<reference evidence="2" key="1">
    <citation type="journal article" date="2019" name="Int. J. Syst. Evol. Microbiol.">
        <title>The Global Catalogue of Microorganisms (GCM) 10K type strain sequencing project: providing services to taxonomists for standard genome sequencing and annotation.</title>
        <authorList>
            <consortium name="The Broad Institute Genomics Platform"/>
            <consortium name="The Broad Institute Genome Sequencing Center for Infectious Disease"/>
            <person name="Wu L."/>
            <person name="Ma J."/>
        </authorList>
    </citation>
    <scope>NUCLEOTIDE SEQUENCE [LARGE SCALE GENOMIC DNA]</scope>
    <source>
        <strain evidence="2">CGMCC 4.1434</strain>
    </source>
</reference>
<proteinExistence type="predicted"/>
<evidence type="ECO:0000313" key="1">
    <source>
        <dbReference type="EMBL" id="MFC5591269.1"/>
    </source>
</evidence>
<dbReference type="RefSeq" id="WP_381438839.1">
    <property type="nucleotide sequence ID" value="NZ_JBHSNO010000015.1"/>
</dbReference>
<protein>
    <submittedName>
        <fullName evidence="1">Uncharacterized protein</fullName>
    </submittedName>
</protein>
<dbReference type="EMBL" id="JBHSNO010000015">
    <property type="protein sequence ID" value="MFC5591269.1"/>
    <property type="molecule type" value="Genomic_DNA"/>
</dbReference>
<name>A0ABW0TS73_9BACL</name>
<comment type="caution">
    <text evidence="1">The sequence shown here is derived from an EMBL/GenBank/DDBJ whole genome shotgun (WGS) entry which is preliminary data.</text>
</comment>
<evidence type="ECO:0000313" key="2">
    <source>
        <dbReference type="Proteomes" id="UP001596109"/>
    </source>
</evidence>
<organism evidence="1 2">
    <name type="scientific">Sporosarcina soli</name>
    <dbReference type="NCBI Taxonomy" id="334736"/>
    <lineage>
        <taxon>Bacteria</taxon>
        <taxon>Bacillati</taxon>
        <taxon>Bacillota</taxon>
        <taxon>Bacilli</taxon>
        <taxon>Bacillales</taxon>
        <taxon>Caryophanaceae</taxon>
        <taxon>Sporosarcina</taxon>
    </lineage>
</organism>
<keyword evidence="2" id="KW-1185">Reference proteome</keyword>